<dbReference type="Proteomes" id="UP000807370">
    <property type="component" value="Unassembled WGS sequence"/>
</dbReference>
<evidence type="ECO:0000259" key="1">
    <source>
        <dbReference type="Pfam" id="PF04101"/>
    </source>
</evidence>
<evidence type="ECO:0000313" key="2">
    <source>
        <dbReference type="EMBL" id="MBH5398281.1"/>
    </source>
</evidence>
<name>A0ABS0PM42_9BRAD</name>
<dbReference type="RefSeq" id="WP_197959599.1">
    <property type="nucleotide sequence ID" value="NZ_JACCHP010000006.1"/>
</dbReference>
<comment type="caution">
    <text evidence="2">The sequence shown here is derived from an EMBL/GenBank/DDBJ whole genome shotgun (WGS) entry which is preliminary data.</text>
</comment>
<dbReference type="Pfam" id="PF04101">
    <property type="entry name" value="Glyco_tran_28_C"/>
    <property type="match status" value="1"/>
</dbReference>
<dbReference type="Gene3D" id="3.40.50.2000">
    <property type="entry name" value="Glycogen Phosphorylase B"/>
    <property type="match status" value="1"/>
</dbReference>
<keyword evidence="3" id="KW-1185">Reference proteome</keyword>
<sequence length="160" mass="17775">MIFVTVGSMMAFDRLIVSMDKWALVHPGSDVLAQIGAGTYRPIHMRWTRMLPPSTFQEAVRKSAIIVAHAGMGSYFVAAEMGKPVVMLPRLAANREHTTDHQLHTIKWLRDRPGVYAAMSDAELDFAIDRAMTGGGIAGADFTNFAPEPFLRRVRDFLVN</sequence>
<reference evidence="2 3" key="1">
    <citation type="submission" date="2020-07" db="EMBL/GenBank/DDBJ databases">
        <title>Bradyrhizobium diversity isolated from nodules of indigenous legumes of Western Australia.</title>
        <authorList>
            <person name="Klepa M.S."/>
        </authorList>
    </citation>
    <scope>NUCLEOTIDE SEQUENCE [LARGE SCALE GENOMIC DNA]</scope>
    <source>
        <strain evidence="2 3">CNPSo 4010</strain>
    </source>
</reference>
<organism evidence="2 3">
    <name type="scientific">Bradyrhizobium agreste</name>
    <dbReference type="NCBI Taxonomy" id="2751811"/>
    <lineage>
        <taxon>Bacteria</taxon>
        <taxon>Pseudomonadati</taxon>
        <taxon>Pseudomonadota</taxon>
        <taxon>Alphaproteobacteria</taxon>
        <taxon>Hyphomicrobiales</taxon>
        <taxon>Nitrobacteraceae</taxon>
        <taxon>Bradyrhizobium</taxon>
    </lineage>
</organism>
<dbReference type="SUPFAM" id="SSF53756">
    <property type="entry name" value="UDP-Glycosyltransferase/glycogen phosphorylase"/>
    <property type="match status" value="1"/>
</dbReference>
<dbReference type="EMBL" id="JACCHP010000006">
    <property type="protein sequence ID" value="MBH5398281.1"/>
    <property type="molecule type" value="Genomic_DNA"/>
</dbReference>
<accession>A0ABS0PM42</accession>
<dbReference type="InterPro" id="IPR007235">
    <property type="entry name" value="Glyco_trans_28_C"/>
</dbReference>
<evidence type="ECO:0000313" key="3">
    <source>
        <dbReference type="Proteomes" id="UP000807370"/>
    </source>
</evidence>
<gene>
    <name evidence="2" type="ORF">HZZ13_10825</name>
</gene>
<proteinExistence type="predicted"/>
<feature type="domain" description="Glycosyl transferase family 28 C-terminal" evidence="1">
    <location>
        <begin position="1"/>
        <end position="104"/>
    </location>
</feature>
<protein>
    <submittedName>
        <fullName evidence="2">Glucuronosyltransferase</fullName>
    </submittedName>
</protein>